<keyword evidence="15" id="KW-1185">Reference proteome</keyword>
<keyword evidence="4 8" id="KW-0547">Nucleotide-binding</keyword>
<evidence type="ECO:0000256" key="7">
    <source>
        <dbReference type="ARBA" id="ARBA00023150"/>
    </source>
</evidence>
<comment type="domain">
    <text evidence="8">The N-terminal domain determines nucleotide recognition and specific binding, while the C-terminal domain determines the specific binding to the target protein.</text>
</comment>
<dbReference type="GeneID" id="93844464"/>
<dbReference type="GO" id="GO:0005525">
    <property type="term" value="F:GTP binding"/>
    <property type="evidence" value="ECO:0007669"/>
    <property type="project" value="UniProtKB-UniRule"/>
</dbReference>
<reference evidence="12 13" key="2">
    <citation type="submission" date="2018-06" db="EMBL/GenBank/DDBJ databases">
        <authorList>
            <consortium name="Pathogen Informatics"/>
            <person name="Doyle S."/>
        </authorList>
    </citation>
    <scope>NUCLEOTIDE SEQUENCE [LARGE SCALE GENOMIC DNA]</scope>
    <source>
        <strain evidence="12 13">NCTC12195</strain>
    </source>
</reference>
<evidence type="ECO:0000313" key="11">
    <source>
        <dbReference type="EMBL" id="RIL44058.1"/>
    </source>
</evidence>
<keyword evidence="11" id="KW-0548">Nucleotidyltransferase</keyword>
<feature type="binding site" evidence="8">
    <location>
        <position position="97"/>
    </location>
    <ligand>
        <name>GTP</name>
        <dbReference type="ChEBI" id="CHEBI:37565"/>
    </ligand>
</feature>
<dbReference type="CDD" id="cd02503">
    <property type="entry name" value="MobA"/>
    <property type="match status" value="1"/>
</dbReference>
<protein>
    <recommendedName>
        <fullName evidence="8">Probable molybdenum cofactor guanylyltransferase</fullName>
        <shortName evidence="8">MoCo guanylyltransferase</shortName>
        <ecNumber evidence="8">2.7.7.77</ecNumber>
    </recommendedName>
    <alternativeName>
        <fullName evidence="8">GTP:molybdopterin guanylyltransferase</fullName>
    </alternativeName>
    <alternativeName>
        <fullName evidence="8">Mo-MPT guanylyltransferase</fullName>
    </alternativeName>
    <alternativeName>
        <fullName evidence="8">Molybdopterin guanylyltransferase</fullName>
    </alternativeName>
    <alternativeName>
        <fullName evidence="8">Molybdopterin-guanine dinucleotide synthase</fullName>
        <shortName evidence="8">MGD synthase</shortName>
    </alternativeName>
</protein>
<proteinExistence type="inferred from homology"/>
<keyword evidence="2 8" id="KW-0808">Transferase</keyword>
<feature type="binding site" evidence="8">
    <location>
        <position position="97"/>
    </location>
    <ligand>
        <name>Mg(2+)</name>
        <dbReference type="ChEBI" id="CHEBI:18420"/>
    </ligand>
</feature>
<evidence type="ECO:0000256" key="2">
    <source>
        <dbReference type="ARBA" id="ARBA00022679"/>
    </source>
</evidence>
<keyword evidence="6 8" id="KW-0342">GTP-binding</keyword>
<evidence type="ECO:0000313" key="13">
    <source>
        <dbReference type="Proteomes" id="UP000255277"/>
    </source>
</evidence>
<dbReference type="NCBIfam" id="NF001457">
    <property type="entry name" value="PRK00317.1-3"/>
    <property type="match status" value="1"/>
</dbReference>
<keyword evidence="7 8" id="KW-0501">Molybdenum cofactor biosynthesis</keyword>
<dbReference type="GO" id="GO:0005737">
    <property type="term" value="C:cytoplasm"/>
    <property type="evidence" value="ECO:0007669"/>
    <property type="project" value="UniProtKB-SubCell"/>
</dbReference>
<dbReference type="GO" id="GO:0006777">
    <property type="term" value="P:Mo-molybdopterin cofactor biosynthetic process"/>
    <property type="evidence" value="ECO:0007669"/>
    <property type="project" value="UniProtKB-KW"/>
</dbReference>
<evidence type="ECO:0000259" key="9">
    <source>
        <dbReference type="Pfam" id="PF12804"/>
    </source>
</evidence>
<feature type="binding site" evidence="8">
    <location>
        <position position="18"/>
    </location>
    <ligand>
        <name>GTP</name>
        <dbReference type="ChEBI" id="CHEBI:37565"/>
    </ligand>
</feature>
<keyword evidence="1 8" id="KW-0963">Cytoplasm</keyword>
<dbReference type="InterPro" id="IPR013482">
    <property type="entry name" value="Molybde_CF_guanTrfase"/>
</dbReference>
<dbReference type="GO" id="GO:0061603">
    <property type="term" value="F:molybdenum cofactor guanylyltransferase activity"/>
    <property type="evidence" value="ECO:0007669"/>
    <property type="project" value="UniProtKB-EC"/>
</dbReference>
<dbReference type="GO" id="GO:0046872">
    <property type="term" value="F:metal ion binding"/>
    <property type="evidence" value="ECO:0007669"/>
    <property type="project" value="UniProtKB-KW"/>
</dbReference>
<evidence type="ECO:0000256" key="8">
    <source>
        <dbReference type="HAMAP-Rule" id="MF_00316"/>
    </source>
</evidence>
<dbReference type="Proteomes" id="UP000255277">
    <property type="component" value="Unassembled WGS sequence"/>
</dbReference>
<comment type="cofactor">
    <cofactor evidence="8">
        <name>Mg(2+)</name>
        <dbReference type="ChEBI" id="CHEBI:18420"/>
    </cofactor>
</comment>
<dbReference type="EMBL" id="UHDK01000001">
    <property type="protein sequence ID" value="SUM34476.1"/>
    <property type="molecule type" value="Genomic_DNA"/>
</dbReference>
<dbReference type="InterPro" id="IPR029044">
    <property type="entry name" value="Nucleotide-diphossugar_trans"/>
</dbReference>
<accession>A0A0D0SGJ0</accession>
<feature type="binding site" evidence="8">
    <location>
        <position position="65"/>
    </location>
    <ligand>
        <name>GTP</name>
        <dbReference type="ChEBI" id="CHEBI:37565"/>
    </ligand>
</feature>
<dbReference type="EMBL" id="QXRZ01000002">
    <property type="protein sequence ID" value="RIL44058.1"/>
    <property type="molecule type" value="Genomic_DNA"/>
</dbReference>
<reference evidence="11 14" key="1">
    <citation type="journal article" date="2016" name="Front. Microbiol.">
        <title>Comprehensive Phylogenetic Analysis of Bovine Non-aureus Staphylococci Species Based on Whole-Genome Sequencing.</title>
        <authorList>
            <person name="Naushad S."/>
            <person name="Barkema H.W."/>
            <person name="Luby C."/>
            <person name="Condas L.A."/>
            <person name="Nobrega D.B."/>
            <person name="Carson D.A."/>
            <person name="De Buck J."/>
        </authorList>
    </citation>
    <scope>NUCLEOTIDE SEQUENCE [LARGE SCALE GENOMIC DNA]</scope>
    <source>
        <strain evidence="11 14">SNUC 1388</strain>
    </source>
</reference>
<evidence type="ECO:0000256" key="3">
    <source>
        <dbReference type="ARBA" id="ARBA00022723"/>
    </source>
</evidence>
<dbReference type="Pfam" id="PF12804">
    <property type="entry name" value="NTP_transf_3"/>
    <property type="match status" value="1"/>
</dbReference>
<evidence type="ECO:0000256" key="1">
    <source>
        <dbReference type="ARBA" id="ARBA00022490"/>
    </source>
</evidence>
<dbReference type="AlphaFoldDB" id="A0A0D0SGJ0"/>
<dbReference type="Proteomes" id="UP000321057">
    <property type="component" value="Unassembled WGS sequence"/>
</dbReference>
<dbReference type="PANTHER" id="PTHR19136">
    <property type="entry name" value="MOLYBDENUM COFACTOR GUANYLYLTRANSFERASE"/>
    <property type="match status" value="1"/>
</dbReference>
<sequence length="202" mass="23495">MKAIILAGGQSERFGEPKAFAEIDSQPFYRRIIDVLEATNMFNQIIISTNDQLQDKFDYPHILVDEAQHKNKGPLAGIHAAMKTYQEEELFFVISVDTPMITQKAVSKLYQFMVEHLIDDQLDVAGFKEGEQPIPTIAFYHPRTMEQIEAALTSDDYSLKHVYHQVVTDWLDVNQIDSTEYWYKNINYQQDLDSLKFRILNR</sequence>
<comment type="similarity">
    <text evidence="8">Belongs to the MobA family.</text>
</comment>
<comment type="function">
    <text evidence="8">Transfers a GMP moiety from GTP to Mo-molybdopterin (Mo-MPT) cofactor (Moco or molybdenum cofactor) to form Mo-molybdopterin guanine dinucleotide (Mo-MGD) cofactor.</text>
</comment>
<dbReference type="EC" id="2.7.7.77" evidence="8"/>
<dbReference type="Gene3D" id="3.90.550.10">
    <property type="entry name" value="Spore Coat Polysaccharide Biosynthesis Protein SpsA, Chain A"/>
    <property type="match status" value="1"/>
</dbReference>
<dbReference type="SUPFAM" id="SSF53448">
    <property type="entry name" value="Nucleotide-diphospho-sugar transferases"/>
    <property type="match status" value="1"/>
</dbReference>
<dbReference type="RefSeq" id="WP_042739102.1">
    <property type="nucleotide sequence ID" value="NZ_BKAX01000004.1"/>
</dbReference>
<evidence type="ECO:0000313" key="12">
    <source>
        <dbReference type="EMBL" id="SUM34476.1"/>
    </source>
</evidence>
<evidence type="ECO:0000313" key="15">
    <source>
        <dbReference type="Proteomes" id="UP000321057"/>
    </source>
</evidence>
<dbReference type="Proteomes" id="UP000283576">
    <property type="component" value="Unassembled WGS sequence"/>
</dbReference>
<evidence type="ECO:0000256" key="6">
    <source>
        <dbReference type="ARBA" id="ARBA00023134"/>
    </source>
</evidence>
<keyword evidence="3 8" id="KW-0479">Metal-binding</keyword>
<comment type="caution">
    <text evidence="8">Lacks conserved residue(s) required for the propagation of feature annotation.</text>
</comment>
<dbReference type="HAMAP" id="MF_00316">
    <property type="entry name" value="MobA"/>
    <property type="match status" value="1"/>
</dbReference>
<name>A0A0D0SGJ0_STAGA</name>
<comment type="subcellular location">
    <subcellularLocation>
        <location evidence="8">Cytoplasm</location>
    </subcellularLocation>
</comment>
<dbReference type="InterPro" id="IPR025877">
    <property type="entry name" value="MobA-like_NTP_Trfase"/>
</dbReference>
<evidence type="ECO:0000256" key="4">
    <source>
        <dbReference type="ARBA" id="ARBA00022741"/>
    </source>
</evidence>
<gene>
    <name evidence="8 11" type="primary">mobA</name>
    <name evidence="11" type="ORF">BUZ01_05355</name>
    <name evidence="12" type="ORF">NCTC12195_04001</name>
    <name evidence="10" type="ORF">SGA02_15160</name>
</gene>
<keyword evidence="5 8" id="KW-0460">Magnesium</keyword>
<feature type="binding site" evidence="8">
    <location>
        <begin position="6"/>
        <end position="8"/>
    </location>
    <ligand>
        <name>GTP</name>
        <dbReference type="ChEBI" id="CHEBI:37565"/>
    </ligand>
</feature>
<feature type="domain" description="MobA-like NTP transferase" evidence="9">
    <location>
        <begin position="3"/>
        <end position="164"/>
    </location>
</feature>
<evidence type="ECO:0000313" key="14">
    <source>
        <dbReference type="Proteomes" id="UP000283576"/>
    </source>
</evidence>
<dbReference type="EMBL" id="BKAX01000004">
    <property type="protein sequence ID" value="GEQ05688.1"/>
    <property type="molecule type" value="Genomic_DNA"/>
</dbReference>
<organism evidence="11 14">
    <name type="scientific">Staphylococcus gallinarum</name>
    <dbReference type="NCBI Taxonomy" id="1293"/>
    <lineage>
        <taxon>Bacteria</taxon>
        <taxon>Bacillati</taxon>
        <taxon>Bacillota</taxon>
        <taxon>Bacilli</taxon>
        <taxon>Bacillales</taxon>
        <taxon>Staphylococcaceae</taxon>
        <taxon>Staphylococcus</taxon>
    </lineage>
</organism>
<dbReference type="STRING" id="1293.SH09_07880"/>
<dbReference type="PANTHER" id="PTHR19136:SF81">
    <property type="entry name" value="MOLYBDENUM COFACTOR GUANYLYLTRANSFERASE"/>
    <property type="match status" value="1"/>
</dbReference>
<dbReference type="OrthoDB" id="9788394at2"/>
<comment type="catalytic activity">
    <reaction evidence="8">
        <text>Mo-molybdopterin + GTP + H(+) = Mo-molybdopterin guanine dinucleotide + diphosphate</text>
        <dbReference type="Rhea" id="RHEA:34243"/>
        <dbReference type="ChEBI" id="CHEBI:15378"/>
        <dbReference type="ChEBI" id="CHEBI:33019"/>
        <dbReference type="ChEBI" id="CHEBI:37565"/>
        <dbReference type="ChEBI" id="CHEBI:71302"/>
        <dbReference type="ChEBI" id="CHEBI:71310"/>
        <dbReference type="EC" id="2.7.7.77"/>
    </reaction>
</comment>
<reference evidence="10 15" key="3">
    <citation type="submission" date="2019-07" db="EMBL/GenBank/DDBJ databases">
        <title>Whole genome shotgun sequence of Staphylococcus gallinarum NBRC 109767.</title>
        <authorList>
            <person name="Hosoyama A."/>
            <person name="Uohara A."/>
            <person name="Ohji S."/>
            <person name="Ichikawa N."/>
        </authorList>
    </citation>
    <scope>NUCLEOTIDE SEQUENCE [LARGE SCALE GENOMIC DNA]</scope>
    <source>
        <strain evidence="10 15">NBRC 109767</strain>
    </source>
</reference>
<evidence type="ECO:0000313" key="10">
    <source>
        <dbReference type="EMBL" id="GEQ05688.1"/>
    </source>
</evidence>
<evidence type="ECO:0000256" key="5">
    <source>
        <dbReference type="ARBA" id="ARBA00022842"/>
    </source>
</evidence>